<dbReference type="Gene3D" id="3.30.70.20">
    <property type="match status" value="1"/>
</dbReference>
<keyword evidence="4" id="KW-0411">Iron-sulfur</keyword>
<dbReference type="Proteomes" id="UP000064967">
    <property type="component" value="Chromosome"/>
</dbReference>
<dbReference type="OrthoDB" id="9795032at2"/>
<evidence type="ECO:0000313" key="7">
    <source>
        <dbReference type="Proteomes" id="UP000064967"/>
    </source>
</evidence>
<dbReference type="InterPro" id="IPR052950">
    <property type="entry name" value="CISD"/>
</dbReference>
<evidence type="ECO:0000313" key="6">
    <source>
        <dbReference type="EMBL" id="AKU97940.1"/>
    </source>
</evidence>
<reference evidence="6 7" key="1">
    <citation type="submission" date="2015-08" db="EMBL/GenBank/DDBJ databases">
        <authorList>
            <person name="Babu N.S."/>
            <person name="Beckwith C.J."/>
            <person name="Beseler K.G."/>
            <person name="Brison A."/>
            <person name="Carone J.V."/>
            <person name="Caskin T.P."/>
            <person name="Diamond M."/>
            <person name="Durham M.E."/>
            <person name="Foxe J.M."/>
            <person name="Go M."/>
            <person name="Henderson B.A."/>
            <person name="Jones I.B."/>
            <person name="McGettigan J.A."/>
            <person name="Micheletti S.J."/>
            <person name="Nasrallah M.E."/>
            <person name="Ortiz D."/>
            <person name="Piller C.R."/>
            <person name="Privatt S.R."/>
            <person name="Schneider S.L."/>
            <person name="Sharp S."/>
            <person name="Smith T.C."/>
            <person name="Stanton J.D."/>
            <person name="Ullery H.E."/>
            <person name="Wilson R.J."/>
            <person name="Serrano M.G."/>
            <person name="Buck G."/>
            <person name="Lee V."/>
            <person name="Wang Y."/>
            <person name="Carvalho R."/>
            <person name="Voegtly L."/>
            <person name="Shi R."/>
            <person name="Duckworth R."/>
            <person name="Johnson A."/>
            <person name="Loviza R."/>
            <person name="Walstead R."/>
            <person name="Shah Z."/>
            <person name="Kiflezghi M."/>
            <person name="Wade K."/>
            <person name="Ball S.L."/>
            <person name="Bradley K.W."/>
            <person name="Asai D.J."/>
            <person name="Bowman C.A."/>
            <person name="Russell D.A."/>
            <person name="Pope W.H."/>
            <person name="Jacobs-Sera D."/>
            <person name="Hendrix R.W."/>
            <person name="Hatfull G.F."/>
        </authorList>
    </citation>
    <scope>NUCLEOTIDE SEQUENCE [LARGE SCALE GENOMIC DNA]</scope>
    <source>
        <strain evidence="6 7">DSM 27648</strain>
    </source>
</reference>
<dbReference type="SMART" id="SM00704">
    <property type="entry name" value="ZnF_CDGSH"/>
    <property type="match status" value="2"/>
</dbReference>
<dbReference type="InterPro" id="IPR010693">
    <property type="entry name" value="Divergent_4Fe-4S_mono-cluster"/>
</dbReference>
<dbReference type="SUPFAM" id="SSF54862">
    <property type="entry name" value="4Fe-4S ferredoxins"/>
    <property type="match status" value="1"/>
</dbReference>
<sequence length="213" mass="22835">MSDGIEEVRGKRVLIQFEAKRCVHSRACVLTRPDVFVPNVDGEWIHPDAASAEAVARVAHACPSGAIRYERLDGGEQEGVPIVNLLHVRENGPLAFHAELVIDGQPAGFRATLCRCGESKAKPFCDTSHVAAQFTATGEPATETSSALGERDGALKISPQTNGPLFVEGNLEIVSGSGRTTNRVTKVFLCRCGQSSKKPYCDGTHKKTGFTSE</sequence>
<feature type="domain" description="Iron-binding zinc finger CDGSH type" evidence="5">
    <location>
        <begin position="172"/>
        <end position="211"/>
    </location>
</feature>
<dbReference type="AlphaFoldDB" id="A0A0K1PWN2"/>
<dbReference type="GO" id="GO:0005737">
    <property type="term" value="C:cytoplasm"/>
    <property type="evidence" value="ECO:0007669"/>
    <property type="project" value="UniProtKB-ARBA"/>
</dbReference>
<protein>
    <recommendedName>
        <fullName evidence="5">Iron-binding zinc finger CDGSH type domain-containing protein</fullName>
    </recommendedName>
</protein>
<dbReference type="STRING" id="1391654.AKJ09_04604"/>
<keyword evidence="2" id="KW-0479">Metal-binding</keyword>
<keyword evidence="3" id="KW-0408">Iron</keyword>
<dbReference type="PANTHER" id="PTHR46491">
    <property type="entry name" value="CDGSH IRON SULFUR DOMAIN PROTEIN HOMOLOG"/>
    <property type="match status" value="1"/>
</dbReference>
<dbReference type="GO" id="GO:0046872">
    <property type="term" value="F:metal ion binding"/>
    <property type="evidence" value="ECO:0007669"/>
    <property type="project" value="UniProtKB-KW"/>
</dbReference>
<evidence type="ECO:0000256" key="2">
    <source>
        <dbReference type="ARBA" id="ARBA00022723"/>
    </source>
</evidence>
<dbReference type="InterPro" id="IPR042216">
    <property type="entry name" value="MitoNEET_CISD"/>
</dbReference>
<evidence type="ECO:0000256" key="3">
    <source>
        <dbReference type="ARBA" id="ARBA00023004"/>
    </source>
</evidence>
<keyword evidence="1" id="KW-0001">2Fe-2S</keyword>
<dbReference type="Pfam" id="PF06902">
    <property type="entry name" value="Fer4_19"/>
    <property type="match status" value="1"/>
</dbReference>
<evidence type="ECO:0000259" key="5">
    <source>
        <dbReference type="SMART" id="SM00704"/>
    </source>
</evidence>
<proteinExistence type="predicted"/>
<dbReference type="GO" id="GO:0051537">
    <property type="term" value="F:2 iron, 2 sulfur cluster binding"/>
    <property type="evidence" value="ECO:0007669"/>
    <property type="project" value="UniProtKB-KW"/>
</dbReference>
<dbReference type="Pfam" id="PF09360">
    <property type="entry name" value="zf-CDGSH"/>
    <property type="match status" value="2"/>
</dbReference>
<dbReference type="EMBL" id="CP012333">
    <property type="protein sequence ID" value="AKU97940.1"/>
    <property type="molecule type" value="Genomic_DNA"/>
</dbReference>
<dbReference type="KEGG" id="llu:AKJ09_04604"/>
<dbReference type="PANTHER" id="PTHR46491:SF3">
    <property type="entry name" value="CDGSH IRON-SULFUR DOMAIN-CONTAINING PROTEIN 3, MITOCHONDRIAL"/>
    <property type="match status" value="1"/>
</dbReference>
<evidence type="ECO:0000256" key="1">
    <source>
        <dbReference type="ARBA" id="ARBA00022714"/>
    </source>
</evidence>
<dbReference type="RefSeq" id="WP_146648995.1">
    <property type="nucleotide sequence ID" value="NZ_CP012333.1"/>
</dbReference>
<dbReference type="InterPro" id="IPR018967">
    <property type="entry name" value="FeS-contain_CDGSH-typ"/>
</dbReference>
<organism evidence="6 7">
    <name type="scientific">Labilithrix luteola</name>
    <dbReference type="NCBI Taxonomy" id="1391654"/>
    <lineage>
        <taxon>Bacteria</taxon>
        <taxon>Pseudomonadati</taxon>
        <taxon>Myxococcota</taxon>
        <taxon>Polyangia</taxon>
        <taxon>Polyangiales</taxon>
        <taxon>Labilitrichaceae</taxon>
        <taxon>Labilithrix</taxon>
    </lineage>
</organism>
<accession>A0A0K1PWN2</accession>
<name>A0A0K1PWN2_9BACT</name>
<gene>
    <name evidence="6" type="ORF">AKJ09_04604</name>
</gene>
<evidence type="ECO:0000256" key="4">
    <source>
        <dbReference type="ARBA" id="ARBA00023014"/>
    </source>
</evidence>
<feature type="domain" description="Iron-binding zinc finger CDGSH type" evidence="5">
    <location>
        <begin position="91"/>
        <end position="135"/>
    </location>
</feature>
<keyword evidence="7" id="KW-1185">Reference proteome</keyword>
<dbReference type="Gene3D" id="3.40.5.90">
    <property type="entry name" value="CDGSH iron-sulfur domain, mitoNEET-type"/>
    <property type="match status" value="2"/>
</dbReference>
<dbReference type="PATRIC" id="fig|1391654.3.peg.4667"/>